<dbReference type="AlphaFoldDB" id="A0A1D6N259"/>
<proteinExistence type="predicted"/>
<protein>
    <submittedName>
        <fullName evidence="3">Luminidependens protein1</fullName>
    </submittedName>
</protein>
<feature type="region of interest" description="Disordered" evidence="2">
    <location>
        <begin position="968"/>
        <end position="995"/>
    </location>
</feature>
<feature type="compositionally biased region" description="Polar residues" evidence="2">
    <location>
        <begin position="593"/>
        <end position="632"/>
    </location>
</feature>
<dbReference type="PANTHER" id="PTHR33400:SF6">
    <property type="entry name" value="HOMEOBOX PROTEIN LUMINIDEPENDENS"/>
    <property type="match status" value="1"/>
</dbReference>
<evidence type="ECO:0000256" key="2">
    <source>
        <dbReference type="SAM" id="MobiDB-lite"/>
    </source>
</evidence>
<feature type="compositionally biased region" description="Basic and acidic residues" evidence="2">
    <location>
        <begin position="676"/>
        <end position="693"/>
    </location>
</feature>
<feature type="compositionally biased region" description="Basic and acidic residues" evidence="2">
    <location>
        <begin position="1177"/>
        <end position="1188"/>
    </location>
</feature>
<dbReference type="InParanoid" id="A0A1D6N259"/>
<dbReference type="ExpressionAtlas" id="A0A1D6N259">
    <property type="expression patterns" value="baseline and differential"/>
</dbReference>
<feature type="region of interest" description="Disordered" evidence="2">
    <location>
        <begin position="527"/>
        <end position="552"/>
    </location>
</feature>
<feature type="region of interest" description="Disordered" evidence="2">
    <location>
        <begin position="824"/>
        <end position="855"/>
    </location>
</feature>
<dbReference type="SMR" id="A0A1D6N259"/>
<name>A0A1D6N259_MAIZE</name>
<keyword evidence="1" id="KW-0238">DNA-binding</keyword>
<feature type="compositionally biased region" description="Low complexity" evidence="2">
    <location>
        <begin position="535"/>
        <end position="548"/>
    </location>
</feature>
<dbReference type="IntAct" id="A0A1D6N259">
    <property type="interactions" value="2"/>
</dbReference>
<feature type="compositionally biased region" description="Polar residues" evidence="2">
    <location>
        <begin position="1157"/>
        <end position="1166"/>
    </location>
</feature>
<dbReference type="GO" id="GO:0003677">
    <property type="term" value="F:DNA binding"/>
    <property type="evidence" value="ECO:0007669"/>
    <property type="project" value="UniProtKB-KW"/>
</dbReference>
<feature type="region of interest" description="Disordered" evidence="2">
    <location>
        <begin position="1030"/>
        <end position="1229"/>
    </location>
</feature>
<feature type="compositionally biased region" description="Polar residues" evidence="2">
    <location>
        <begin position="1033"/>
        <end position="1042"/>
    </location>
</feature>
<feature type="compositionally biased region" description="Polar residues" evidence="2">
    <location>
        <begin position="1113"/>
        <end position="1146"/>
    </location>
</feature>
<organism evidence="3">
    <name type="scientific">Zea mays</name>
    <name type="common">Maize</name>
    <dbReference type="NCBI Taxonomy" id="4577"/>
    <lineage>
        <taxon>Eukaryota</taxon>
        <taxon>Viridiplantae</taxon>
        <taxon>Streptophyta</taxon>
        <taxon>Embryophyta</taxon>
        <taxon>Tracheophyta</taxon>
        <taxon>Spermatophyta</taxon>
        <taxon>Magnoliopsida</taxon>
        <taxon>Liliopsida</taxon>
        <taxon>Poales</taxon>
        <taxon>Poaceae</taxon>
        <taxon>PACMAD clade</taxon>
        <taxon>Panicoideae</taxon>
        <taxon>Andropogonodae</taxon>
        <taxon>Andropogoneae</taxon>
        <taxon>Tripsacinae</taxon>
        <taxon>Zea</taxon>
    </lineage>
</organism>
<feature type="compositionally biased region" description="Polar residues" evidence="2">
    <location>
        <begin position="1190"/>
        <end position="1199"/>
    </location>
</feature>
<evidence type="ECO:0000313" key="3">
    <source>
        <dbReference type="EMBL" id="ONM34805.1"/>
    </source>
</evidence>
<accession>A0A1D6N259</accession>
<dbReference type="InterPro" id="IPR009057">
    <property type="entry name" value="Homeodomain-like_sf"/>
</dbReference>
<feature type="region of interest" description="Disordered" evidence="2">
    <location>
        <begin position="676"/>
        <end position="706"/>
    </location>
</feature>
<feature type="region of interest" description="Disordered" evidence="2">
    <location>
        <begin position="592"/>
        <end position="637"/>
    </location>
</feature>
<dbReference type="SUPFAM" id="SSF46689">
    <property type="entry name" value="Homeodomain-like"/>
    <property type="match status" value="1"/>
</dbReference>
<feature type="compositionally biased region" description="Low complexity" evidence="2">
    <location>
        <begin position="1049"/>
        <end position="1061"/>
    </location>
</feature>
<feature type="compositionally biased region" description="Pro residues" evidence="2">
    <location>
        <begin position="839"/>
        <end position="851"/>
    </location>
</feature>
<reference evidence="3" key="1">
    <citation type="submission" date="2015-12" db="EMBL/GenBank/DDBJ databases">
        <title>Update maize B73 reference genome by single molecule sequencing technologies.</title>
        <authorList>
            <consortium name="Maize Genome Sequencing Project"/>
            <person name="Ware D."/>
        </authorList>
    </citation>
    <scope>NUCLEOTIDE SEQUENCE [LARGE SCALE GENOMIC DNA]</scope>
    <source>
        <tissue evidence="3">Seedling</tissue>
    </source>
</reference>
<sequence length="1229" mass="134915">MELVLVKPAAGALVEVGSGSVAGAGSIPAMVAAQQEILHEQVDQLQRLVVAQCRLTGVNPLAQEMAAGALSIKIGKRPRDLLNPKAVKCMQSLFALKDILGKKETREISLLCGVTVTQVREFFTVQRSRVRKFVRLSQEKALRIETPKEQDNSYSINTEQIPPDIEAQAEVIEPLRTLEPVVLQSSLQPTCVPQISSQSMELQQSDLQHMEVFQNSLQQAEAQHNIAAPIMPSGAMVMQPTDAKISSDSVQKEVKQEGVHSGVASEDKKFLESIFALMQKEETFSGQVKLMEWILQINNVTVLSRFVTMGGLTIMSTWLSQAAIEEQTSVIHVIFKVLLHLPLHKALPVHMSVVLQTINKLRFYRTQVDEIGTLLRLRGIVGFFDYKVAKSSLFGLLCSDSLIQCFFFFGLVIRTYLIPRSDISSRARNLLSRLSKVLVRIQALKKPQKDLICKQRISEILRDESWKSEVDITEEVLALTDGANESRKPEPRKTPMLLTASAIETNKRSSVQTKSKQKRKVLLVEQPNKKATWKNANSVRNTSTNNSRPLSADDIQKAKMRAMFMQEKRGKIDINKLSDKPQAMDTKKAAGLVNSNPSAMPISPHTSAAQPVDPSPSTSKQSTDPQPDNTEISGGLKLNIGSKNNVIEKLDCKRVLWQIPPAVWIDPSWSVGAGDNSKELEVQTQRNRREKETFYTSQKDVPMNPKDPWDLEMDFDDSLTPEVPIDQVPDVDAMETESVGAAPSAVAPVKDKQIESASSTSGAVADDEEANTDYELLTVLLRNPELVFALTSNKGENMPNEQTIALLDTLKQTGLSLSELVNRLGNGAGLPKEPEPEPEPIPASLPSPTPPDRTSRAVWIPEHAMQVRAAPTLHLPSRGSTPPVANAVQQGFSNVVSSLPSQPYAPPVSVLPAQIQANAPPSLPLLAVSVNPPVQHVSPVNNLLNRASVHQHGQQQYALLSDPVATPLHQQAAGSKPAVAAHPSLPEPNASSHTAFPWQSNAADMTHAGRNATADPWAAARAANSYSTASASTVPSANQNAYGDQGKQGAYSSYGSSAASSRPVVPGHGHDRNGYSRSALVEYPWDGHHQRHSRSPDPGVVRDYDTDYGGAQGYSQQPLTQWSAGKVQQQGYNPEPSRQWSSSQAHQGGYAPAEPSRQWSSSQAHQSYAPELPRQWSSERRGYDDAEPSRTWSSGQQNPEAPRQWSRGKQDPYYSPSHSRRSYDQHRRR</sequence>
<evidence type="ECO:0000256" key="1">
    <source>
        <dbReference type="ARBA" id="ARBA00023125"/>
    </source>
</evidence>
<dbReference type="PANTHER" id="PTHR33400">
    <property type="entry name" value="ZINC FINGER CCCH DOMAIN-CONTAINING PROTEIN 6-RELATED"/>
    <property type="match status" value="1"/>
</dbReference>
<dbReference type="STRING" id="4577.A0A1D6N259"/>
<gene>
    <name evidence="3" type="ORF">ZEAMMB73_Zm00001d042212</name>
</gene>
<dbReference type="EMBL" id="CM007649">
    <property type="protein sequence ID" value="ONM34805.1"/>
    <property type="molecule type" value="Genomic_DNA"/>
</dbReference>